<dbReference type="SUPFAM" id="SSF53335">
    <property type="entry name" value="S-adenosyl-L-methionine-dependent methyltransferases"/>
    <property type="match status" value="1"/>
</dbReference>
<dbReference type="Gene3D" id="3.40.50.150">
    <property type="entry name" value="Vaccinia Virus protein VP39"/>
    <property type="match status" value="1"/>
</dbReference>
<accession>X0WZ15</accession>
<dbReference type="AlphaFoldDB" id="X0WZ15"/>
<sequence>MYRKSLCVDRTSHNFFGNRLGSIRDFQSQAWKAAYDELEPYSDIYVDFILRHNLFPKNYYWPIDPLHNFTRIWEYPYICHQLMQYVPVLPGQKPKVFDVGSALTFMPSFLASRGYDVTASDCDPLMKQTFALIESCDGVPIGVTDVRYITCDCRQIGGEKTSWYDVVLCTSGFGAR</sequence>
<gene>
    <name evidence="1" type="ORF">S01H1_46986</name>
</gene>
<dbReference type="InterPro" id="IPR029063">
    <property type="entry name" value="SAM-dependent_MTases_sf"/>
</dbReference>
<comment type="caution">
    <text evidence="1">The sequence shown here is derived from an EMBL/GenBank/DDBJ whole genome shotgun (WGS) entry which is preliminary data.</text>
</comment>
<reference evidence="1" key="1">
    <citation type="journal article" date="2014" name="Front. Microbiol.">
        <title>High frequency of phylogenetically diverse reductive dehalogenase-homologous genes in deep subseafloor sedimentary metagenomes.</title>
        <authorList>
            <person name="Kawai M."/>
            <person name="Futagami T."/>
            <person name="Toyoda A."/>
            <person name="Takaki Y."/>
            <person name="Nishi S."/>
            <person name="Hori S."/>
            <person name="Arai W."/>
            <person name="Tsubouchi T."/>
            <person name="Morono Y."/>
            <person name="Uchiyama I."/>
            <person name="Ito T."/>
            <person name="Fujiyama A."/>
            <person name="Inagaki F."/>
            <person name="Takami H."/>
        </authorList>
    </citation>
    <scope>NUCLEOTIDE SEQUENCE</scope>
    <source>
        <strain evidence="1">Expedition CK06-06</strain>
    </source>
</reference>
<protein>
    <recommendedName>
        <fullName evidence="2">Methyltransferase domain-containing protein</fullName>
    </recommendedName>
</protein>
<evidence type="ECO:0000313" key="1">
    <source>
        <dbReference type="EMBL" id="GAG17966.1"/>
    </source>
</evidence>
<proteinExistence type="predicted"/>
<organism evidence="1">
    <name type="scientific">marine sediment metagenome</name>
    <dbReference type="NCBI Taxonomy" id="412755"/>
    <lineage>
        <taxon>unclassified sequences</taxon>
        <taxon>metagenomes</taxon>
        <taxon>ecological metagenomes</taxon>
    </lineage>
</organism>
<evidence type="ECO:0008006" key="2">
    <source>
        <dbReference type="Google" id="ProtNLM"/>
    </source>
</evidence>
<name>X0WZ15_9ZZZZ</name>
<dbReference type="EMBL" id="BARS01030105">
    <property type="protein sequence ID" value="GAG17966.1"/>
    <property type="molecule type" value="Genomic_DNA"/>
</dbReference>
<feature type="non-terminal residue" evidence="1">
    <location>
        <position position="176"/>
    </location>
</feature>